<keyword evidence="2" id="KW-1133">Transmembrane helix</keyword>
<protein>
    <recommendedName>
        <fullName evidence="4">Aminotransferase-like plant mobile domain-containing protein</fullName>
    </recommendedName>
</protein>
<dbReference type="EMBL" id="OIVN01005002">
    <property type="protein sequence ID" value="SPD20408.1"/>
    <property type="molecule type" value="Genomic_DNA"/>
</dbReference>
<evidence type="ECO:0000256" key="1">
    <source>
        <dbReference type="SAM" id="MobiDB-lite"/>
    </source>
</evidence>
<accession>A0A2N9I7M0</accession>
<feature type="transmembrane region" description="Helical" evidence="2">
    <location>
        <begin position="160"/>
        <end position="184"/>
    </location>
</feature>
<organism evidence="3">
    <name type="scientific">Fagus sylvatica</name>
    <name type="common">Beechnut</name>
    <dbReference type="NCBI Taxonomy" id="28930"/>
    <lineage>
        <taxon>Eukaryota</taxon>
        <taxon>Viridiplantae</taxon>
        <taxon>Streptophyta</taxon>
        <taxon>Embryophyta</taxon>
        <taxon>Tracheophyta</taxon>
        <taxon>Spermatophyta</taxon>
        <taxon>Magnoliopsida</taxon>
        <taxon>eudicotyledons</taxon>
        <taxon>Gunneridae</taxon>
        <taxon>Pentapetalae</taxon>
        <taxon>rosids</taxon>
        <taxon>fabids</taxon>
        <taxon>Fagales</taxon>
        <taxon>Fagaceae</taxon>
        <taxon>Fagus</taxon>
    </lineage>
</organism>
<name>A0A2N9I7M0_FAGSY</name>
<dbReference type="AlphaFoldDB" id="A0A2N9I7M0"/>
<evidence type="ECO:0008006" key="4">
    <source>
        <dbReference type="Google" id="ProtNLM"/>
    </source>
</evidence>
<keyword evidence="2" id="KW-0812">Transmembrane</keyword>
<proteinExistence type="predicted"/>
<dbReference type="PANTHER" id="PTHR34835:SF34">
    <property type="entry name" value="OS08G0555500 PROTEIN"/>
    <property type="match status" value="1"/>
</dbReference>
<reference evidence="3" key="1">
    <citation type="submission" date="2018-02" db="EMBL/GenBank/DDBJ databases">
        <authorList>
            <person name="Cohen D.B."/>
            <person name="Kent A.D."/>
        </authorList>
    </citation>
    <scope>NUCLEOTIDE SEQUENCE</scope>
</reference>
<evidence type="ECO:0000256" key="2">
    <source>
        <dbReference type="SAM" id="Phobius"/>
    </source>
</evidence>
<dbReference type="PANTHER" id="PTHR34835">
    <property type="entry name" value="OS07G0283600 PROTEIN-RELATED"/>
    <property type="match status" value="1"/>
</dbReference>
<evidence type="ECO:0000313" key="3">
    <source>
        <dbReference type="EMBL" id="SPD20408.1"/>
    </source>
</evidence>
<sequence length="328" mass="37396">MEEDVSGEKSSIQEASKNTFREHRELNSRCALDQVRKLLEKFDKAKKEAIRSLGFSSWLDIRCGKIDHKLCLFILDKIKIPQFALELNSHSLLFMPEQVGYILGFRTSGSPVADEGELKDIEFLCEKHRFRGTETVTLGSLECALGAKDAEVDAGFKEKLVLFLLATVFCPMTSLNISMSYLYVIKDIDRVSEYNWALFVFNKLQDAVIEYKLHVVAGLHVLPLSRCPPIWLSVWTHQGVKLLQRHLKKQGGYNNAKLLGTNDNHPTKNEKEANKEEKKKSVVIDDEHHSTVIHNKDEGIVLEELKEDVKCMKASVDCPYLPRDRNHA</sequence>
<gene>
    <name evidence="3" type="ORF">FSB_LOCUS48290</name>
</gene>
<feature type="compositionally biased region" description="Basic and acidic residues" evidence="1">
    <location>
        <begin position="265"/>
        <end position="282"/>
    </location>
</feature>
<keyword evidence="2" id="KW-0472">Membrane</keyword>
<feature type="region of interest" description="Disordered" evidence="1">
    <location>
        <begin position="254"/>
        <end position="282"/>
    </location>
</feature>